<gene>
    <name evidence="2" type="ORF">GHK86_00850</name>
</gene>
<organism evidence="2 3">
    <name type="scientific">Acidiferrimicrobium australe</name>
    <dbReference type="NCBI Taxonomy" id="2664430"/>
    <lineage>
        <taxon>Bacteria</taxon>
        <taxon>Bacillati</taxon>
        <taxon>Actinomycetota</taxon>
        <taxon>Acidimicrobiia</taxon>
        <taxon>Acidimicrobiales</taxon>
        <taxon>Acidimicrobiaceae</taxon>
        <taxon>Acidiferrimicrobium</taxon>
    </lineage>
</organism>
<sequence>MGVDQIRAIRMGEGDVVEPEWPEGDASPTWSEKEYRSFADATGTLFGGTWEGAPGSLRMDPYPYDEVCVMLTGRVALVDVDGGRREFGAGEAFFVPRGFRGTWETLEPSQKIFVGMQPGTEPA</sequence>
<name>A0ABW9QP53_9ACTN</name>
<dbReference type="Proteomes" id="UP000437736">
    <property type="component" value="Unassembled WGS sequence"/>
</dbReference>
<evidence type="ECO:0000313" key="2">
    <source>
        <dbReference type="EMBL" id="MST31280.1"/>
    </source>
</evidence>
<dbReference type="SUPFAM" id="SSF51182">
    <property type="entry name" value="RmlC-like cupins"/>
    <property type="match status" value="1"/>
</dbReference>
<keyword evidence="3" id="KW-1185">Reference proteome</keyword>
<dbReference type="Gene3D" id="2.60.120.10">
    <property type="entry name" value="Jelly Rolls"/>
    <property type="match status" value="1"/>
</dbReference>
<protein>
    <submittedName>
        <fullName evidence="2">DUF861 domain-containing protein</fullName>
    </submittedName>
</protein>
<dbReference type="PANTHER" id="PTHR40943">
    <property type="entry name" value="CYTOPLASMIC PROTEIN-RELATED"/>
    <property type="match status" value="1"/>
</dbReference>
<dbReference type="Pfam" id="PF05899">
    <property type="entry name" value="Cupin_3"/>
    <property type="match status" value="1"/>
</dbReference>
<feature type="domain" description="(S)-ureidoglycine aminohydrolase cupin" evidence="1">
    <location>
        <begin position="47"/>
        <end position="113"/>
    </location>
</feature>
<dbReference type="InterPro" id="IPR008579">
    <property type="entry name" value="UGlyAH_Cupin_dom"/>
</dbReference>
<dbReference type="EMBL" id="WJHE01000029">
    <property type="protein sequence ID" value="MST31280.1"/>
    <property type="molecule type" value="Genomic_DNA"/>
</dbReference>
<reference evidence="2 3" key="1">
    <citation type="submission" date="2019-11" db="EMBL/GenBank/DDBJ databases">
        <title>Acidiferrimicrobium australis gen. nov., sp. nov., an acidophilic and obligately heterotrophic, member of the Actinobacteria that catalyses dissimilatory oxido- reduction of iron isolated from metal-rich acidic water in Chile.</title>
        <authorList>
            <person name="Gonzalez D."/>
            <person name="Huber K."/>
            <person name="Hedrich S."/>
            <person name="Rojas-Villalobos C."/>
            <person name="Quatrini R."/>
            <person name="Dinamarca M.A."/>
            <person name="Schwarz A."/>
            <person name="Canales C."/>
            <person name="Nancucheo I."/>
        </authorList>
    </citation>
    <scope>NUCLEOTIDE SEQUENCE [LARGE SCALE GENOMIC DNA]</scope>
    <source>
        <strain evidence="2 3">USS-CCA1</strain>
    </source>
</reference>
<comment type="caution">
    <text evidence="2">The sequence shown here is derived from an EMBL/GenBank/DDBJ whole genome shotgun (WGS) entry which is preliminary data.</text>
</comment>
<dbReference type="InterPro" id="IPR014710">
    <property type="entry name" value="RmlC-like_jellyroll"/>
</dbReference>
<evidence type="ECO:0000313" key="3">
    <source>
        <dbReference type="Proteomes" id="UP000437736"/>
    </source>
</evidence>
<proteinExistence type="predicted"/>
<dbReference type="InterPro" id="IPR011051">
    <property type="entry name" value="RmlC_Cupin_sf"/>
</dbReference>
<evidence type="ECO:0000259" key="1">
    <source>
        <dbReference type="Pfam" id="PF05899"/>
    </source>
</evidence>
<dbReference type="PANTHER" id="PTHR40943:SF1">
    <property type="entry name" value="CYTOPLASMIC PROTEIN"/>
    <property type="match status" value="1"/>
</dbReference>
<accession>A0ABW9QP53</accession>